<dbReference type="EMBL" id="MSCT01000020">
    <property type="protein sequence ID" value="OLF52040.1"/>
    <property type="molecule type" value="Genomic_DNA"/>
</dbReference>
<dbReference type="RefSeq" id="WP_075121785.1">
    <property type="nucleotide sequence ID" value="NZ_MSCT01000020.1"/>
</dbReference>
<reference evidence="3 4" key="1">
    <citation type="submission" date="2016-12" db="EMBL/GenBank/DDBJ databases">
        <authorList>
            <person name="Song W.-J."/>
            <person name="Kurnit D.M."/>
        </authorList>
    </citation>
    <scope>NUCLEOTIDE SEQUENCE [LARGE SCALE GENOMIC DNA]</scope>
    <source>
        <strain evidence="3 4">PCL1601</strain>
    </source>
</reference>
<dbReference type="PANTHER" id="PTHR33420:SF26">
    <property type="entry name" value="FIMBRIAL SUBUNIT"/>
    <property type="match status" value="1"/>
</dbReference>
<name>A0A1Q8EJS5_9PSED</name>
<evidence type="ECO:0000256" key="1">
    <source>
        <dbReference type="SAM" id="SignalP"/>
    </source>
</evidence>
<accession>A0A1Q8EJS5</accession>
<dbReference type="InterPro" id="IPR008966">
    <property type="entry name" value="Adhesion_dom_sf"/>
</dbReference>
<feature type="signal peptide" evidence="1">
    <location>
        <begin position="1"/>
        <end position="23"/>
    </location>
</feature>
<dbReference type="OrthoDB" id="7027614at2"/>
<dbReference type="GO" id="GO:0043709">
    <property type="term" value="P:cell adhesion involved in single-species biofilm formation"/>
    <property type="evidence" value="ECO:0007669"/>
    <property type="project" value="TreeGrafter"/>
</dbReference>
<feature type="chain" id="PRO_5012028124" evidence="1">
    <location>
        <begin position="24"/>
        <end position="204"/>
    </location>
</feature>
<evidence type="ECO:0000313" key="3">
    <source>
        <dbReference type="EMBL" id="OLF52040.1"/>
    </source>
</evidence>
<feature type="domain" description="Fimbrial-type adhesion" evidence="2">
    <location>
        <begin position="28"/>
        <end position="203"/>
    </location>
</feature>
<sequence>MSKLLKSLLPLAIVGAVSTSATAADGTINFTGEIIAASCKIAGAPGTGVTGGAGAQVIDVSLGKVSSESLSGTSGSGIVAGKNINLNLDCGQTGTGLTTVKLQFDPSSGTGLDPKKNALLKITGTAEGVGIGLYNSDNKLLDLSANETFDAPLVKTETKPQEGQNPAEYSYSAKLNLRAGFVANGAPIKAGNAVGTLPFTLTYE</sequence>
<dbReference type="InterPro" id="IPR000259">
    <property type="entry name" value="Adhesion_dom_fimbrial"/>
</dbReference>
<comment type="caution">
    <text evidence="3">The sequence shown here is derived from an EMBL/GenBank/DDBJ whole genome shotgun (WGS) entry which is preliminary data.</text>
</comment>
<dbReference type="Proteomes" id="UP000185578">
    <property type="component" value="Unassembled WGS sequence"/>
</dbReference>
<dbReference type="InterPro" id="IPR036937">
    <property type="entry name" value="Adhesion_dom_fimbrial_sf"/>
</dbReference>
<organism evidence="3 4">
    <name type="scientific">Pseudomonas chlororaphis</name>
    <dbReference type="NCBI Taxonomy" id="587753"/>
    <lineage>
        <taxon>Bacteria</taxon>
        <taxon>Pseudomonadati</taxon>
        <taxon>Pseudomonadota</taxon>
        <taxon>Gammaproteobacteria</taxon>
        <taxon>Pseudomonadales</taxon>
        <taxon>Pseudomonadaceae</taxon>
        <taxon>Pseudomonas</taxon>
    </lineage>
</organism>
<dbReference type="AlphaFoldDB" id="A0A1Q8EJS5"/>
<keyword evidence="1" id="KW-0732">Signal</keyword>
<dbReference type="PANTHER" id="PTHR33420">
    <property type="entry name" value="FIMBRIAL SUBUNIT ELFA-RELATED"/>
    <property type="match status" value="1"/>
</dbReference>
<gene>
    <name evidence="3" type="ORF">BTN82_25250</name>
</gene>
<dbReference type="Gene3D" id="2.60.40.1090">
    <property type="entry name" value="Fimbrial-type adhesion domain"/>
    <property type="match status" value="1"/>
</dbReference>
<dbReference type="Pfam" id="PF00419">
    <property type="entry name" value="Fimbrial"/>
    <property type="match status" value="1"/>
</dbReference>
<evidence type="ECO:0000259" key="2">
    <source>
        <dbReference type="Pfam" id="PF00419"/>
    </source>
</evidence>
<dbReference type="InterPro" id="IPR050263">
    <property type="entry name" value="Bact_Fimbrial_Adh_Pro"/>
</dbReference>
<protein>
    <submittedName>
        <fullName evidence="3">Fimbrial protein</fullName>
    </submittedName>
</protein>
<proteinExistence type="predicted"/>
<dbReference type="SUPFAM" id="SSF49401">
    <property type="entry name" value="Bacterial adhesins"/>
    <property type="match status" value="1"/>
</dbReference>
<dbReference type="GO" id="GO:0009289">
    <property type="term" value="C:pilus"/>
    <property type="evidence" value="ECO:0007669"/>
    <property type="project" value="InterPro"/>
</dbReference>
<evidence type="ECO:0000313" key="4">
    <source>
        <dbReference type="Proteomes" id="UP000185578"/>
    </source>
</evidence>